<dbReference type="FunFam" id="1.10.287.950:FF:000001">
    <property type="entry name" value="Methyl-accepting chemotaxis sensory transducer"/>
    <property type="match status" value="1"/>
</dbReference>
<dbReference type="PANTHER" id="PTHR32089">
    <property type="entry name" value="METHYL-ACCEPTING CHEMOTAXIS PROTEIN MCPB"/>
    <property type="match status" value="1"/>
</dbReference>
<dbReference type="InterPro" id="IPR024478">
    <property type="entry name" value="HlyB_4HB_MCP"/>
</dbReference>
<dbReference type="GO" id="GO:0007165">
    <property type="term" value="P:signal transduction"/>
    <property type="evidence" value="ECO:0007669"/>
    <property type="project" value="UniProtKB-KW"/>
</dbReference>
<dbReference type="OrthoDB" id="5396233at2"/>
<organism evidence="8 9">
    <name type="scientific">Trichlorobacter thiogenes</name>
    <dbReference type="NCBI Taxonomy" id="115783"/>
    <lineage>
        <taxon>Bacteria</taxon>
        <taxon>Pseudomonadati</taxon>
        <taxon>Thermodesulfobacteriota</taxon>
        <taxon>Desulfuromonadia</taxon>
        <taxon>Geobacterales</taxon>
        <taxon>Geobacteraceae</taxon>
        <taxon>Trichlorobacter</taxon>
    </lineage>
</organism>
<evidence type="ECO:0000256" key="4">
    <source>
        <dbReference type="PROSITE-ProRule" id="PRU00284"/>
    </source>
</evidence>
<evidence type="ECO:0000259" key="7">
    <source>
        <dbReference type="PROSITE" id="PS50885"/>
    </source>
</evidence>
<gene>
    <name evidence="8" type="ORF">SAMN02745119_00989</name>
</gene>
<keyword evidence="5" id="KW-1133">Transmembrane helix</keyword>
<comment type="similarity">
    <text evidence="3">Belongs to the methyl-accepting chemotaxis (MCP) protein family.</text>
</comment>
<sequence>MQWFKNLKVGVKLVAGFVTVAIIAAVVGAIGIMKIYEIDHDAAMMYEKMTVPLGDLGAISVDFQRARINLRDVVESTDPAERQKYADNIKKLRQDMTEHAEKVEKTLLTEEGRKAFNEFKESRKVYGGFIDKILELDNAGKDAEAKALMHGEAFKAALHEQEIINQLVDSKKKQAKLAAEHNDQTASFAAKLMIGVIIAAVVLAITLGLLISRMITTPLAASVAVARRLADGDLTAEVTVTSRDEVGQLQSAMEHMVQSLRTLVSQTVQISAGIASASTQLHSTSEQIATGAEEVAAQTGTVATASEEMAATSSDIARNCHAAADSAGMAATATESGFAIVKHTVDGIRTRGEHTKENAKIVSSLGERSEQIGAIVGTIEDIADQTNLLALNAAIEAARAGEMGRGFAVVADEVRALAERTTKATKEISDMIRSIQQETRVAITSMEEGVKGTEKGAAEAAQLETSLQQILEQVNDVTMQVSQIATAAEQQTATTSEVTTNIQQITEVVQQTASGAEETAAAAAQLAGQAQDLQNLVSKFKL</sequence>
<comment type="subcellular location">
    <subcellularLocation>
        <location evidence="1">Membrane</location>
    </subcellularLocation>
</comment>
<keyword evidence="9" id="KW-1185">Reference proteome</keyword>
<evidence type="ECO:0000259" key="6">
    <source>
        <dbReference type="PROSITE" id="PS50111"/>
    </source>
</evidence>
<evidence type="ECO:0000256" key="3">
    <source>
        <dbReference type="ARBA" id="ARBA00029447"/>
    </source>
</evidence>
<dbReference type="GO" id="GO:0004888">
    <property type="term" value="F:transmembrane signaling receptor activity"/>
    <property type="evidence" value="ECO:0007669"/>
    <property type="project" value="InterPro"/>
</dbReference>
<accession>A0A1T4LPC0</accession>
<dbReference type="CDD" id="cd06225">
    <property type="entry name" value="HAMP"/>
    <property type="match status" value="1"/>
</dbReference>
<name>A0A1T4LPC0_9BACT</name>
<dbReference type="GO" id="GO:0006935">
    <property type="term" value="P:chemotaxis"/>
    <property type="evidence" value="ECO:0007669"/>
    <property type="project" value="InterPro"/>
</dbReference>
<dbReference type="Pfam" id="PF00015">
    <property type="entry name" value="MCPsignal"/>
    <property type="match status" value="1"/>
</dbReference>
<dbReference type="InterPro" id="IPR047347">
    <property type="entry name" value="YvaQ-like_sensor"/>
</dbReference>
<proteinExistence type="inferred from homology"/>
<dbReference type="Proteomes" id="UP000190102">
    <property type="component" value="Unassembled WGS sequence"/>
</dbReference>
<feature type="transmembrane region" description="Helical" evidence="5">
    <location>
        <begin position="192"/>
        <end position="211"/>
    </location>
</feature>
<evidence type="ECO:0000256" key="1">
    <source>
        <dbReference type="ARBA" id="ARBA00004370"/>
    </source>
</evidence>
<dbReference type="AlphaFoldDB" id="A0A1T4LPC0"/>
<dbReference type="CDD" id="cd19411">
    <property type="entry name" value="MCP2201-like_sensor"/>
    <property type="match status" value="1"/>
</dbReference>
<feature type="domain" description="HAMP" evidence="7">
    <location>
        <begin position="213"/>
        <end position="265"/>
    </location>
</feature>
<dbReference type="GO" id="GO:0016020">
    <property type="term" value="C:membrane"/>
    <property type="evidence" value="ECO:0007669"/>
    <property type="project" value="UniProtKB-SubCell"/>
</dbReference>
<keyword evidence="5" id="KW-0472">Membrane</keyword>
<dbReference type="PANTHER" id="PTHR32089:SF112">
    <property type="entry name" value="LYSOZYME-LIKE PROTEIN-RELATED"/>
    <property type="match status" value="1"/>
</dbReference>
<dbReference type="InterPro" id="IPR003660">
    <property type="entry name" value="HAMP_dom"/>
</dbReference>
<keyword evidence="5" id="KW-0812">Transmembrane</keyword>
<feature type="domain" description="Methyl-accepting transducer" evidence="6">
    <location>
        <begin position="270"/>
        <end position="506"/>
    </location>
</feature>
<dbReference type="InterPro" id="IPR004089">
    <property type="entry name" value="MCPsignal_dom"/>
</dbReference>
<dbReference type="CDD" id="cd11386">
    <property type="entry name" value="MCP_signal"/>
    <property type="match status" value="1"/>
</dbReference>
<dbReference type="PROSITE" id="PS50885">
    <property type="entry name" value="HAMP"/>
    <property type="match status" value="1"/>
</dbReference>
<dbReference type="SMART" id="SM00304">
    <property type="entry name" value="HAMP"/>
    <property type="match status" value="1"/>
</dbReference>
<dbReference type="InterPro" id="IPR004090">
    <property type="entry name" value="Chemotax_Me-accpt_rcpt"/>
</dbReference>
<dbReference type="Pfam" id="PF00672">
    <property type="entry name" value="HAMP"/>
    <property type="match status" value="1"/>
</dbReference>
<dbReference type="PRINTS" id="PR00260">
    <property type="entry name" value="CHEMTRNSDUCR"/>
</dbReference>
<dbReference type="STRING" id="115783.SAMN02745119_00989"/>
<dbReference type="RefSeq" id="WP_078789267.1">
    <property type="nucleotide sequence ID" value="NZ_FUWR01000003.1"/>
</dbReference>
<dbReference type="SUPFAM" id="SSF58104">
    <property type="entry name" value="Methyl-accepting chemotaxis protein (MCP) signaling domain"/>
    <property type="match status" value="1"/>
</dbReference>
<keyword evidence="2 4" id="KW-0807">Transducer</keyword>
<evidence type="ECO:0000313" key="9">
    <source>
        <dbReference type="Proteomes" id="UP000190102"/>
    </source>
</evidence>
<reference evidence="9" key="1">
    <citation type="submission" date="2017-02" db="EMBL/GenBank/DDBJ databases">
        <authorList>
            <person name="Varghese N."/>
            <person name="Submissions S."/>
        </authorList>
    </citation>
    <scope>NUCLEOTIDE SEQUENCE [LARGE SCALE GENOMIC DNA]</scope>
    <source>
        <strain evidence="9">ATCC BAA-34</strain>
    </source>
</reference>
<dbReference type="PROSITE" id="PS50111">
    <property type="entry name" value="CHEMOTAXIS_TRANSDUC_2"/>
    <property type="match status" value="1"/>
</dbReference>
<feature type="transmembrane region" description="Helical" evidence="5">
    <location>
        <begin position="13"/>
        <end position="36"/>
    </location>
</feature>
<evidence type="ECO:0000256" key="5">
    <source>
        <dbReference type="SAM" id="Phobius"/>
    </source>
</evidence>
<evidence type="ECO:0000256" key="2">
    <source>
        <dbReference type="ARBA" id="ARBA00023224"/>
    </source>
</evidence>
<protein>
    <submittedName>
        <fullName evidence="8">Methyl-accepting chemotaxis protein</fullName>
    </submittedName>
</protein>
<evidence type="ECO:0000313" key="8">
    <source>
        <dbReference type="EMBL" id="SJZ56582.1"/>
    </source>
</evidence>
<dbReference type="Gene3D" id="1.10.287.950">
    <property type="entry name" value="Methyl-accepting chemotaxis protein"/>
    <property type="match status" value="1"/>
</dbReference>
<dbReference type="Pfam" id="PF12729">
    <property type="entry name" value="4HB_MCP_1"/>
    <property type="match status" value="1"/>
</dbReference>
<dbReference type="SMART" id="SM00283">
    <property type="entry name" value="MA"/>
    <property type="match status" value="1"/>
</dbReference>
<dbReference type="EMBL" id="FUWR01000003">
    <property type="protein sequence ID" value="SJZ56582.1"/>
    <property type="molecule type" value="Genomic_DNA"/>
</dbReference>